<evidence type="ECO:0000256" key="2">
    <source>
        <dbReference type="ARBA" id="ARBA00006339"/>
    </source>
</evidence>
<comment type="similarity">
    <text evidence="2 9">Belongs to the sulfotransferase 2 family.</text>
</comment>
<keyword evidence="9" id="KW-0119">Carbohydrate metabolism</keyword>
<keyword evidence="8 9" id="KW-0325">Glycoprotein</keyword>
<evidence type="ECO:0000256" key="1">
    <source>
        <dbReference type="ARBA" id="ARBA00004323"/>
    </source>
</evidence>
<evidence type="ECO:0000256" key="3">
    <source>
        <dbReference type="ARBA" id="ARBA00022679"/>
    </source>
</evidence>
<evidence type="ECO:0000313" key="10">
    <source>
        <dbReference type="EMBL" id="CAI9714858.1"/>
    </source>
</evidence>
<keyword evidence="5" id="KW-1133">Transmembrane helix</keyword>
<dbReference type="PANTHER" id="PTHR12137">
    <property type="entry name" value="CARBOHYDRATE SULFOTRANSFERASE"/>
    <property type="match status" value="1"/>
</dbReference>
<comment type="subcellular location">
    <subcellularLocation>
        <location evidence="1 9">Golgi apparatus membrane</location>
        <topology evidence="1 9">Single-pass type II membrane protein</topology>
    </subcellularLocation>
</comment>
<sequence length="269" mass="30954">MLVNHQHKMVFCYIPKVGCTFFKRLMLILKGKYQNGSSPYDIAPTKIHTLRMNTLKIRSSENAAVLKAYKKVVFVRDPYSRLFSGYLDKIFLPQQNFKTLCTYIIKTFRKSVVKNSSIICPVDVTFEEFLRYVIHSHLKKVKKNYHFGMMHDLCGTCNITYDIIGKLDTFVPDLNLMFEEIGEGHRMSAKNMVTGRVGDDLTVVVEHAFHNKNNTCVDFSQKTVSRSAFSLISNPEQDRLTHPVLEVSVRTVLMQAHTPHLVHNSLLIH</sequence>
<proteinExistence type="inferred from homology"/>
<accession>A0AA36AEY0</accession>
<dbReference type="InterPro" id="IPR005331">
    <property type="entry name" value="Sulfotransferase"/>
</dbReference>
<evidence type="ECO:0000256" key="8">
    <source>
        <dbReference type="ARBA" id="ARBA00023180"/>
    </source>
</evidence>
<dbReference type="PANTHER" id="PTHR12137:SF54">
    <property type="entry name" value="CARBOHYDRATE SULFOTRANSFERASE"/>
    <property type="match status" value="1"/>
</dbReference>
<name>A0AA36AEY0_OCTVU</name>
<dbReference type="GO" id="GO:0008146">
    <property type="term" value="F:sulfotransferase activity"/>
    <property type="evidence" value="ECO:0007669"/>
    <property type="project" value="InterPro"/>
</dbReference>
<dbReference type="EC" id="2.8.2.-" evidence="9"/>
<keyword evidence="7" id="KW-0472">Membrane</keyword>
<evidence type="ECO:0000313" key="11">
    <source>
        <dbReference type="Proteomes" id="UP001162480"/>
    </source>
</evidence>
<dbReference type="GO" id="GO:0000139">
    <property type="term" value="C:Golgi membrane"/>
    <property type="evidence" value="ECO:0007669"/>
    <property type="project" value="UniProtKB-SubCell"/>
</dbReference>
<dbReference type="EMBL" id="OX597814">
    <property type="protein sequence ID" value="CAI9714858.1"/>
    <property type="molecule type" value="Genomic_DNA"/>
</dbReference>
<dbReference type="InterPro" id="IPR018011">
    <property type="entry name" value="Carb_sulfotrans_8-10"/>
</dbReference>
<keyword evidence="4" id="KW-0812">Transmembrane</keyword>
<keyword evidence="11" id="KW-1185">Reference proteome</keyword>
<organism evidence="10 11">
    <name type="scientific">Octopus vulgaris</name>
    <name type="common">Common octopus</name>
    <dbReference type="NCBI Taxonomy" id="6645"/>
    <lineage>
        <taxon>Eukaryota</taxon>
        <taxon>Metazoa</taxon>
        <taxon>Spiralia</taxon>
        <taxon>Lophotrochozoa</taxon>
        <taxon>Mollusca</taxon>
        <taxon>Cephalopoda</taxon>
        <taxon>Coleoidea</taxon>
        <taxon>Octopodiformes</taxon>
        <taxon>Octopoda</taxon>
        <taxon>Incirrata</taxon>
        <taxon>Octopodidae</taxon>
        <taxon>Octopus</taxon>
    </lineage>
</organism>
<keyword evidence="6 9" id="KW-0333">Golgi apparatus</keyword>
<evidence type="ECO:0000256" key="6">
    <source>
        <dbReference type="ARBA" id="ARBA00023034"/>
    </source>
</evidence>
<keyword evidence="3 9" id="KW-0808">Transferase</keyword>
<evidence type="ECO:0000256" key="5">
    <source>
        <dbReference type="ARBA" id="ARBA00022989"/>
    </source>
</evidence>
<dbReference type="AlphaFoldDB" id="A0AA36AEY0"/>
<reference evidence="10" key="1">
    <citation type="submission" date="2023-08" db="EMBL/GenBank/DDBJ databases">
        <authorList>
            <person name="Alioto T."/>
            <person name="Alioto T."/>
            <person name="Gomez Garrido J."/>
        </authorList>
    </citation>
    <scope>NUCLEOTIDE SEQUENCE</scope>
</reference>
<gene>
    <name evidence="10" type="ORF">OCTVUL_1B013829</name>
</gene>
<dbReference type="Proteomes" id="UP001162480">
    <property type="component" value="Chromosome 1"/>
</dbReference>
<dbReference type="GO" id="GO:0016051">
    <property type="term" value="P:carbohydrate biosynthetic process"/>
    <property type="evidence" value="ECO:0007669"/>
    <property type="project" value="InterPro"/>
</dbReference>
<keyword evidence="9" id="KW-0735">Signal-anchor</keyword>
<dbReference type="Pfam" id="PF03567">
    <property type="entry name" value="Sulfotransfer_2"/>
    <property type="match status" value="1"/>
</dbReference>
<protein>
    <recommendedName>
        <fullName evidence="9">Carbohydrate sulfotransferase</fullName>
        <ecNumber evidence="9">2.8.2.-</ecNumber>
    </recommendedName>
</protein>
<evidence type="ECO:0000256" key="4">
    <source>
        <dbReference type="ARBA" id="ARBA00022692"/>
    </source>
</evidence>
<evidence type="ECO:0000256" key="9">
    <source>
        <dbReference type="RuleBase" id="RU364020"/>
    </source>
</evidence>
<evidence type="ECO:0000256" key="7">
    <source>
        <dbReference type="ARBA" id="ARBA00023136"/>
    </source>
</evidence>